<gene>
    <name evidence="2" type="ORF">LEUCIP111803_00916</name>
</gene>
<feature type="compositionally biased region" description="Basic and acidic residues" evidence="1">
    <location>
        <begin position="182"/>
        <end position="197"/>
    </location>
</feature>
<dbReference type="Pfam" id="PF06684">
    <property type="entry name" value="AA_synth"/>
    <property type="match status" value="1"/>
</dbReference>
<dbReference type="EMBL" id="CAJVAP010000008">
    <property type="protein sequence ID" value="CAG7606340.1"/>
    <property type="molecule type" value="Genomic_DNA"/>
</dbReference>
<proteinExistence type="predicted"/>
<reference evidence="2" key="1">
    <citation type="submission" date="2021-06" db="EMBL/GenBank/DDBJ databases">
        <authorList>
            <person name="Criscuolo A."/>
        </authorList>
    </citation>
    <scope>NUCLEOTIDE SEQUENCE</scope>
    <source>
        <strain evidence="2">CIP111803</strain>
    </source>
</reference>
<evidence type="ECO:0000256" key="1">
    <source>
        <dbReference type="SAM" id="MobiDB-lite"/>
    </source>
</evidence>
<dbReference type="InterPro" id="IPR009569">
    <property type="entry name" value="AA_synth_put"/>
</dbReference>
<keyword evidence="3" id="KW-1185">Reference proteome</keyword>
<feature type="region of interest" description="Disordered" evidence="1">
    <location>
        <begin position="174"/>
        <end position="207"/>
    </location>
</feature>
<evidence type="ECO:0000313" key="3">
    <source>
        <dbReference type="Proteomes" id="UP000693892"/>
    </source>
</evidence>
<protein>
    <recommendedName>
        <fullName evidence="4">Amino acid synthesis protein</fullName>
    </recommendedName>
</protein>
<accession>A0A916JVI7</accession>
<comment type="caution">
    <text evidence="2">The sequence shown here is derived from an EMBL/GenBank/DDBJ whole genome shotgun (WGS) entry which is preliminary data.</text>
</comment>
<dbReference type="RefSeq" id="WP_218114540.1">
    <property type="nucleotide sequence ID" value="NZ_CAJVAP010000008.1"/>
</dbReference>
<evidence type="ECO:0000313" key="2">
    <source>
        <dbReference type="EMBL" id="CAG7606340.1"/>
    </source>
</evidence>
<sequence length="207" mass="22113">MELRRSVGLSEEILLECGAPPMHTVTRAAAVAVFANPWLADSGARDTRGSLRPEVERMAPDLAFLLTQILIDLLGGVDAVVSFGKGAIVGVDGEREHGAAFQHTAFFGNVVRDRLGATQIISSTDVRGPAGTLLSAPMGNKLLGGRRDFFESMPVWVDEAPQPDEIALILVGSTGPRPNARIGDRTTDPKVTLDDYASHPLYPGKEQ</sequence>
<dbReference type="AlphaFoldDB" id="A0A916JVI7"/>
<dbReference type="Proteomes" id="UP000693892">
    <property type="component" value="Unassembled WGS sequence"/>
</dbReference>
<evidence type="ECO:0008006" key="4">
    <source>
        <dbReference type="Google" id="ProtNLM"/>
    </source>
</evidence>
<organism evidence="2 3">
    <name type="scientific">Leucobacter soli</name>
    <dbReference type="NCBI Taxonomy" id="2812850"/>
    <lineage>
        <taxon>Bacteria</taxon>
        <taxon>Bacillati</taxon>
        <taxon>Actinomycetota</taxon>
        <taxon>Actinomycetes</taxon>
        <taxon>Micrococcales</taxon>
        <taxon>Microbacteriaceae</taxon>
        <taxon>Leucobacter</taxon>
    </lineage>
</organism>
<name>A0A916JVI7_9MICO</name>